<proteinExistence type="predicted"/>
<evidence type="ECO:0000313" key="2">
    <source>
        <dbReference type="EMBL" id="RVW72346.1"/>
    </source>
</evidence>
<protein>
    <recommendedName>
        <fullName evidence="4">Retrovirus-related Pol polyprotein from transposon RE1</fullName>
    </recommendedName>
</protein>
<feature type="compositionally biased region" description="Polar residues" evidence="1">
    <location>
        <begin position="289"/>
        <end position="301"/>
    </location>
</feature>
<sequence>MQLSSKHRSQKTTHAPLFSGGLNLKHWRVRACGPLSASAGLLSASSGLRRQLPSLAKTCVCLGKASSSSPVTFLLCLGPNIPSSSSTAVIRPSFRALFDPNVIQSQNYLSWLASLELWFMGQGYEDHFVTLEDAIPDVDKVQWKKINAQLCSVLWQSIDPKIFHHLRAYKTCFKFWTQTKGLYTNDIQRFYKVVYDIVHVRQQDMNLSTYIGRIASLKEEFLTLMPFTNGVEAQQIQTDKFFMVLTLIGLHPDLESVRDQILASPSVPSLNDVFACLLRLSSTQTLSTDGPSDSSVLASQTNSRGGRSGNRGRGQRP</sequence>
<dbReference type="PANTHER" id="PTHR47481">
    <property type="match status" value="1"/>
</dbReference>
<evidence type="ECO:0000256" key="1">
    <source>
        <dbReference type="SAM" id="MobiDB-lite"/>
    </source>
</evidence>
<reference evidence="2 3" key="1">
    <citation type="journal article" date="2018" name="PLoS Genet.">
        <title>Population sequencing reveals clonal diversity and ancestral inbreeding in the grapevine cultivar Chardonnay.</title>
        <authorList>
            <person name="Roach M.J."/>
            <person name="Johnson D.L."/>
            <person name="Bohlmann J."/>
            <person name="van Vuuren H.J."/>
            <person name="Jones S.J."/>
            <person name="Pretorius I.S."/>
            <person name="Schmidt S.A."/>
            <person name="Borneman A.R."/>
        </authorList>
    </citation>
    <scope>NUCLEOTIDE SEQUENCE [LARGE SCALE GENOMIC DNA]</scope>
    <source>
        <strain evidence="3">cv. Chardonnay</strain>
        <tissue evidence="2">Leaf</tissue>
    </source>
</reference>
<dbReference type="AlphaFoldDB" id="A0A438GJF7"/>
<evidence type="ECO:0008006" key="4">
    <source>
        <dbReference type="Google" id="ProtNLM"/>
    </source>
</evidence>
<gene>
    <name evidence="2" type="ORF">CK203_055443</name>
</gene>
<name>A0A438GJF7_VITVI</name>
<dbReference type="EMBL" id="QGNW01000417">
    <property type="protein sequence ID" value="RVW72346.1"/>
    <property type="molecule type" value="Genomic_DNA"/>
</dbReference>
<accession>A0A438GJF7</accession>
<feature type="region of interest" description="Disordered" evidence="1">
    <location>
        <begin position="284"/>
        <end position="317"/>
    </location>
</feature>
<dbReference type="PANTHER" id="PTHR47481:SF10">
    <property type="entry name" value="COPIA-LIKE POLYPROTEIN_RETROTRANSPOSON"/>
    <property type="match status" value="1"/>
</dbReference>
<feature type="compositionally biased region" description="Gly residues" evidence="1">
    <location>
        <begin position="306"/>
        <end position="317"/>
    </location>
</feature>
<evidence type="ECO:0000313" key="3">
    <source>
        <dbReference type="Proteomes" id="UP000288805"/>
    </source>
</evidence>
<comment type="caution">
    <text evidence="2">The sequence shown here is derived from an EMBL/GenBank/DDBJ whole genome shotgun (WGS) entry which is preliminary data.</text>
</comment>
<dbReference type="Proteomes" id="UP000288805">
    <property type="component" value="Unassembled WGS sequence"/>
</dbReference>
<organism evidence="2 3">
    <name type="scientific">Vitis vinifera</name>
    <name type="common">Grape</name>
    <dbReference type="NCBI Taxonomy" id="29760"/>
    <lineage>
        <taxon>Eukaryota</taxon>
        <taxon>Viridiplantae</taxon>
        <taxon>Streptophyta</taxon>
        <taxon>Embryophyta</taxon>
        <taxon>Tracheophyta</taxon>
        <taxon>Spermatophyta</taxon>
        <taxon>Magnoliopsida</taxon>
        <taxon>eudicotyledons</taxon>
        <taxon>Gunneridae</taxon>
        <taxon>Pentapetalae</taxon>
        <taxon>rosids</taxon>
        <taxon>Vitales</taxon>
        <taxon>Vitaceae</taxon>
        <taxon>Viteae</taxon>
        <taxon>Vitis</taxon>
    </lineage>
</organism>